<keyword evidence="2" id="KW-1133">Transmembrane helix</keyword>
<feature type="domain" description="EGF-like" evidence="3">
    <location>
        <begin position="558"/>
        <end position="590"/>
    </location>
</feature>
<feature type="transmembrane region" description="Helical" evidence="2">
    <location>
        <begin position="1983"/>
        <end position="2005"/>
    </location>
</feature>
<accession>A0A8S1U8V8</accession>
<evidence type="ECO:0000313" key="4">
    <source>
        <dbReference type="EMBL" id="CAD8160362.1"/>
    </source>
</evidence>
<dbReference type="SMART" id="SM00261">
    <property type="entry name" value="FU"/>
    <property type="match status" value="6"/>
</dbReference>
<feature type="domain" description="EGF-like" evidence="3">
    <location>
        <begin position="242"/>
        <end position="270"/>
    </location>
</feature>
<organism evidence="4 5">
    <name type="scientific">Paramecium pentaurelia</name>
    <dbReference type="NCBI Taxonomy" id="43138"/>
    <lineage>
        <taxon>Eukaryota</taxon>
        <taxon>Sar</taxon>
        <taxon>Alveolata</taxon>
        <taxon>Ciliophora</taxon>
        <taxon>Intramacronucleata</taxon>
        <taxon>Oligohymenophorea</taxon>
        <taxon>Peniculida</taxon>
        <taxon>Parameciidae</taxon>
        <taxon>Paramecium</taxon>
    </lineage>
</organism>
<evidence type="ECO:0000256" key="1">
    <source>
        <dbReference type="SAM" id="MobiDB-lite"/>
    </source>
</evidence>
<feature type="transmembrane region" description="Helical" evidence="2">
    <location>
        <begin position="1910"/>
        <end position="1927"/>
    </location>
</feature>
<comment type="caution">
    <text evidence="4">The sequence shown here is derived from an EMBL/GenBank/DDBJ whole genome shotgun (WGS) entry which is preliminary data.</text>
</comment>
<feature type="region of interest" description="Disordered" evidence="1">
    <location>
        <begin position="1806"/>
        <end position="1832"/>
    </location>
</feature>
<dbReference type="CDD" id="cd00064">
    <property type="entry name" value="FU"/>
    <property type="match status" value="3"/>
</dbReference>
<sequence>MFHILSLLITITNGFPRTDLMEGTATSNVDWQKQDSSPFNQKFSCNNGELLGPFIGKVDMNIKKTFTNLQPHYSLQISLDLLFTEYWSGISNFVNILIDSETIYSDTSITTVNFNTPSNYCKTNAFLIFVYNQQLITLRQKIIHSNPNPTLEITSSFQCTLLSLYTVCEKLLIKNVIISPQLCHFTCLTCTGPNEDDCQTCPNGTTQNGKCSCQNGYSAYNYQCVQSCPQYFTSQNQQCILSCSLNCQDCIGQKCNTCDNGYILYMGTCVTDCPKSSTLQNNICVDYLEESIFGSEYLGKYFDGLDIDLQSQIDSFTFTFNPALSKQTGQIFSTYNKQYLLGGFGVWSNGQYNTVFNGLPAHNKIRLYLTAWFIDNWTNQEFIIKLDNQIIYQVSYQPTKAISNLFYSSANDYIEEINLSIVHTQSSAQLTFQTTLSISAYQASLAISNIYILIDYCDNNCDVCSNTQCTQCKNPYQLIHNQCSLCDSSNFRNNDCSCQTGFYDDNINKQCQKCKQECETCLNANSCTQCKLGTNLIILPNCMNCNTGFYYNNGICSRCSKNCLACFGSGQSECISCQTDYILNNNNECQSCMSNQFIYNNTCQDCQYNCETCNDTYQCLTCTENRINIPFCICQIGYYESNNKSCQQCSFQCSTCQTQRDNCLTCSGNRQNPPLCTCPDDSDDSNIWCTDCSIVNLEVKMSSNAKKIIINFGRTISKISSDCSALFEQSTLQNLGNNPSCFFNSQSIQVLLGQNATTYFGLSINFKINIIKFQDCQKTLSVFLNNILSNNQDIQAPLIIFSKNLVQLTACTNTPDVIYQIQTQNFGSNQITFIDWKLIRVSQQDPNITQFLGKLKSQFKNQNQIVMFEFSNDILQMENEILLELQYKNFLGIQGSSLITIKQLTTKLFLNVQQQRNQYMISQLIEISIQVSHCSDILTNDAKFNLSTFIGTIKKQVEIVLGDYYIYTIEPYLLNTGLYKLNIQLSNEESLEIEQNFQIIIANEQPQIQLMSESNFLSYQQKLIIYGKVINLAQQDQLFSWDCFDIIQNSECKTQNQTLLILPNSQNLTLQPYSLIPFSVYMFTARFQDIQQQITITIVESNVPKIEYKSYPNIADGYINYYDQLLFKFKYLEIVQNPDLLLYTGILSNSDLQIKHFRFNYLELQISLWHYFTVEELTKQMTLKINIYNPDYFLPSQVTIPLNINIPPLQCRIDLDQQNAFTISNFQIRINNCKDDNFPLQYRLILYFNNSDLNFDYSINTIQKGIILVDYQYSNLFQTKLTGNGNIQLMVQVKDNLNGISNYTKSLDFVYQQGFLDQLLLNQTSISETLIYTASLQFEESFNSFEISQFLQEQIMYFSNCKCITQKQLLTLKTLAINHKNWGLSDISNELSQQQERLNEINQIMANQQLIEYDKYEHTIQEFKKLTLLEETIEIAKYIDELFKLNRDYQQQTRILIEDQDDQSKKANNIIIMESINIITEIQLSNQIINGNLKTITTNSFNISTQKATQKLLQDLISSTLTEPQSIGQKDDKQESTMDTYSYKMVNYQTNPFMYDNYFMEFPENQNNYSLYQPEIRQLSNQILIQNISTSQGIRYEFEKQAENLFVECVTKVEDSWSLDACRTINDGKKTICQCQYISSTTIFQATQQIFDQAVEFFSLETIHSMLRCQYQSIIFTYIVIIYTILFLWFIFYGFRMDQTKNDEFLFNSTKVAPADWDFVTEKNGGIINVGEMDSEKRITPIDRIVIRRETQKKTIFSSNESQITYDDKVLKRPHFEYYNKMLASKKSIGITTNVCSGRIIEETEGEASPKSKSANSPNVKIAPSESQSTFRKQLTNDEESLYKKYSTQSITLCKALLFYVEINHKVLSLYYLHDKDCSRVYRTIMLYVSLLGEISILTFFGQIINFNTIIALSILQALFGVIYKKLLQVFLKSEKLCINYIGFNLAILSVLFFLFIIFGSVAKYQSVLEASLWGVAYMSSFILDYVIYTNIQILLFFTIIVKFGKSVTLKKYLKLFLNDKVFIQTFGNS</sequence>
<feature type="domain" description="EGF-like" evidence="3">
    <location>
        <begin position="609"/>
        <end position="647"/>
    </location>
</feature>
<feature type="domain" description="EGF-like" evidence="3">
    <location>
        <begin position="189"/>
        <end position="225"/>
    </location>
</feature>
<dbReference type="Proteomes" id="UP000689195">
    <property type="component" value="Unassembled WGS sequence"/>
</dbReference>
<evidence type="ECO:0000256" key="2">
    <source>
        <dbReference type="SAM" id="Phobius"/>
    </source>
</evidence>
<keyword evidence="2" id="KW-0812">Transmembrane</keyword>
<dbReference type="EMBL" id="CAJJDO010000034">
    <property type="protein sequence ID" value="CAD8160362.1"/>
    <property type="molecule type" value="Genomic_DNA"/>
</dbReference>
<feature type="domain" description="EGF-like" evidence="3">
    <location>
        <begin position="517"/>
        <end position="557"/>
    </location>
</feature>
<dbReference type="InterPro" id="IPR006212">
    <property type="entry name" value="Furin_repeat"/>
</dbReference>
<dbReference type="InterPro" id="IPR000742">
    <property type="entry name" value="EGF"/>
</dbReference>
<proteinExistence type="predicted"/>
<keyword evidence="5" id="KW-1185">Reference proteome</keyword>
<gene>
    <name evidence="4" type="ORF">PPENT_87.1.T0340298</name>
</gene>
<feature type="domain" description="EGF-like" evidence="3">
    <location>
        <begin position="655"/>
        <end position="690"/>
    </location>
</feature>
<evidence type="ECO:0000313" key="5">
    <source>
        <dbReference type="Proteomes" id="UP000689195"/>
    </source>
</evidence>
<reference evidence="4" key="1">
    <citation type="submission" date="2021-01" db="EMBL/GenBank/DDBJ databases">
        <authorList>
            <consortium name="Genoscope - CEA"/>
            <person name="William W."/>
        </authorList>
    </citation>
    <scope>NUCLEOTIDE SEQUENCE</scope>
</reference>
<dbReference type="SMART" id="SM00181">
    <property type="entry name" value="EGF"/>
    <property type="match status" value="6"/>
</dbReference>
<protein>
    <recommendedName>
        <fullName evidence="3">EGF-like domain-containing protein</fullName>
    </recommendedName>
</protein>
<feature type="transmembrane region" description="Helical" evidence="2">
    <location>
        <begin position="1885"/>
        <end position="1904"/>
    </location>
</feature>
<feature type="transmembrane region" description="Helical" evidence="2">
    <location>
        <begin position="1675"/>
        <end position="1695"/>
    </location>
</feature>
<feature type="transmembrane region" description="Helical" evidence="2">
    <location>
        <begin position="1939"/>
        <end position="1963"/>
    </location>
</feature>
<dbReference type="PANTHER" id="PTHR15332">
    <property type="entry name" value="PROPROTEIN CONVERTASE SUBTILISIN_KEXIN TYPE 5-LIKE"/>
    <property type="match status" value="1"/>
</dbReference>
<evidence type="ECO:0000259" key="3">
    <source>
        <dbReference type="SMART" id="SM00181"/>
    </source>
</evidence>
<name>A0A8S1U8V8_9CILI</name>
<keyword evidence="2" id="KW-0472">Membrane</keyword>
<dbReference type="PANTHER" id="PTHR15332:SF175">
    <property type="entry name" value="PROPROTEIN CONVERTASE SUBTILISIN_KEXIN TYPE 5-LIKE"/>
    <property type="match status" value="1"/>
</dbReference>
<dbReference type="OrthoDB" id="300641at2759"/>
<feature type="compositionally biased region" description="Polar residues" evidence="1">
    <location>
        <begin position="1811"/>
        <end position="1832"/>
    </location>
</feature>